<sequence>MQTKCQPCLDIRMFFHLLFKHSKVFYINLRKDLRSYYMVNQVACVIHSNENPNLIKSLDDDSGVSKVKQIRVSAQNFYQNSPLWTPTERAVNECRRKVKCEEEEYQVVRWAKWRKENGYKEF</sequence>
<accession>A0A6J5LJ68</accession>
<gene>
    <name evidence="1" type="ORF">UFOVP250_42</name>
</gene>
<protein>
    <submittedName>
        <fullName evidence="1">Uncharacterized protein</fullName>
    </submittedName>
</protein>
<evidence type="ECO:0000313" key="1">
    <source>
        <dbReference type="EMBL" id="CAB4133117.1"/>
    </source>
</evidence>
<reference evidence="1" key="1">
    <citation type="submission" date="2020-04" db="EMBL/GenBank/DDBJ databases">
        <authorList>
            <person name="Chiriac C."/>
            <person name="Salcher M."/>
            <person name="Ghai R."/>
            <person name="Kavagutti S V."/>
        </authorList>
    </citation>
    <scope>NUCLEOTIDE SEQUENCE</scope>
</reference>
<organism evidence="1">
    <name type="scientific">uncultured Caudovirales phage</name>
    <dbReference type="NCBI Taxonomy" id="2100421"/>
    <lineage>
        <taxon>Viruses</taxon>
        <taxon>Duplodnaviria</taxon>
        <taxon>Heunggongvirae</taxon>
        <taxon>Uroviricota</taxon>
        <taxon>Caudoviricetes</taxon>
        <taxon>Peduoviridae</taxon>
        <taxon>Maltschvirus</taxon>
        <taxon>Maltschvirus maltsch</taxon>
    </lineage>
</organism>
<proteinExistence type="predicted"/>
<name>A0A6J5LJ68_9CAUD</name>
<dbReference type="EMBL" id="LR796270">
    <property type="protein sequence ID" value="CAB4133117.1"/>
    <property type="molecule type" value="Genomic_DNA"/>
</dbReference>